<dbReference type="InterPro" id="IPR017818">
    <property type="entry name" value="Plasmid_partition_RepA"/>
</dbReference>
<proteinExistence type="predicted"/>
<evidence type="ECO:0000259" key="1">
    <source>
        <dbReference type="Pfam" id="PF13614"/>
    </source>
</evidence>
<dbReference type="NCBIfam" id="TIGR03453">
    <property type="entry name" value="partition_RepA"/>
    <property type="match status" value="1"/>
</dbReference>
<evidence type="ECO:0000313" key="3">
    <source>
        <dbReference type="Proteomes" id="UP000191987"/>
    </source>
</evidence>
<dbReference type="InterPro" id="IPR027417">
    <property type="entry name" value="P-loop_NTPase"/>
</dbReference>
<dbReference type="InterPro" id="IPR025669">
    <property type="entry name" value="AAA_dom"/>
</dbReference>
<dbReference type="AlphaFoldDB" id="A0A1S7S319"/>
<dbReference type="PANTHER" id="PTHR13696">
    <property type="entry name" value="P-LOOP CONTAINING NUCLEOSIDE TRIPHOSPHATE HYDROLASE"/>
    <property type="match status" value="1"/>
</dbReference>
<dbReference type="EMBL" id="FBWG01000049">
    <property type="protein sequence ID" value="CUX61926.1"/>
    <property type="molecule type" value="Genomic_DNA"/>
</dbReference>
<dbReference type="SUPFAM" id="SSF52540">
    <property type="entry name" value="P-loop containing nucleoside triphosphate hydrolases"/>
    <property type="match status" value="1"/>
</dbReference>
<dbReference type="Gene3D" id="3.40.50.300">
    <property type="entry name" value="P-loop containing nucleotide triphosphate hydrolases"/>
    <property type="match status" value="1"/>
</dbReference>
<sequence length="425" mass="47708">MPESQDSFENDGVRAIFSKLKASGEIVRKMNNTLPNRFDIEIAEQGAKISSALHMLRSQQYPPDARKGLRKFQLAEVAHFMGVTQTHLRQLHSDGKGPEIESIGGRRYYTADQMLELRDYLEANKKSDKRYYVPRRKEGEPMQVVSVVNFKGGSGKTTTAAHLAQYLALTGHRVLAIDLDPQASLTSLFGIQPELDDTASLYEALRFDDERKSITDVIQPTNIPGLDVVPANLVLQEYEYDVPLAISSKKGDDGRLFYMRIASALKQVDDKYDVVVIDCPPQLGYLTITALMASTGILITIHPQMLDIMSMSQFLMMLGGIMGPVAEAGAEMRVQWFRYLITRFEPTDIPQAQMVGFMQSMFAQQMLRNHVLKSTAISDASIKKQTLYEVERGEFVRATYDRAMESLNAANAEIVELIHGVWGRK</sequence>
<dbReference type="Proteomes" id="UP000191987">
    <property type="component" value="Unassembled WGS sequence"/>
</dbReference>
<dbReference type="PANTHER" id="PTHR13696:SF52">
    <property type="entry name" value="PARA FAMILY PROTEIN CT_582"/>
    <property type="match status" value="1"/>
</dbReference>
<name>A0A1S7S319_9HYPH</name>
<organism evidence="2 3">
    <name type="scientific">Agrobacterium deltaense Zutra 3/1</name>
    <dbReference type="NCBI Taxonomy" id="1183427"/>
    <lineage>
        <taxon>Bacteria</taxon>
        <taxon>Pseudomonadati</taxon>
        <taxon>Pseudomonadota</taxon>
        <taxon>Alphaproteobacteria</taxon>
        <taxon>Hyphomicrobiales</taxon>
        <taxon>Rhizobiaceae</taxon>
        <taxon>Rhizobium/Agrobacterium group</taxon>
        <taxon>Agrobacterium</taxon>
    </lineage>
</organism>
<reference evidence="2 3" key="1">
    <citation type="submission" date="2016-01" db="EMBL/GenBank/DDBJ databases">
        <authorList>
            <person name="Oliw E.H."/>
        </authorList>
    </citation>
    <scope>NUCLEOTIDE SEQUENCE [LARGE SCALE GENOMIC DNA]</scope>
    <source>
        <strain evidence="2 3">Zutra 3-1</strain>
    </source>
</reference>
<dbReference type="Pfam" id="PF13614">
    <property type="entry name" value="AAA_31"/>
    <property type="match status" value="1"/>
</dbReference>
<feature type="domain" description="AAA" evidence="1">
    <location>
        <begin position="142"/>
        <end position="318"/>
    </location>
</feature>
<dbReference type="InterPro" id="IPR050678">
    <property type="entry name" value="DNA_Partitioning_ATPase"/>
</dbReference>
<gene>
    <name evidence="2" type="ORF">AGR7C_pAt0137</name>
</gene>
<accession>A0A1S7S319</accession>
<dbReference type="CDD" id="cd02042">
    <property type="entry name" value="ParAB_family"/>
    <property type="match status" value="1"/>
</dbReference>
<protein>
    <submittedName>
        <fullName evidence="2">Putative replication protein A</fullName>
    </submittedName>
</protein>
<evidence type="ECO:0000313" key="2">
    <source>
        <dbReference type="EMBL" id="CUX61926.1"/>
    </source>
</evidence>